<keyword evidence="1" id="KW-0812">Transmembrane</keyword>
<name>A0A6A8GE02_9EURY</name>
<dbReference type="Pfam" id="PF23981">
    <property type="entry name" value="DUF7305"/>
    <property type="match status" value="1"/>
</dbReference>
<keyword evidence="4" id="KW-1185">Reference proteome</keyword>
<reference evidence="3 4" key="1">
    <citation type="submission" date="2019-11" db="EMBL/GenBank/DDBJ databases">
        <title>Whole genome sequence of Haloferax sp. MBLA0078.</title>
        <authorList>
            <person name="Seo M.-J."/>
            <person name="Cho E.-S."/>
        </authorList>
    </citation>
    <scope>NUCLEOTIDE SEQUENCE [LARGE SCALE GENOMIC DNA]</scope>
    <source>
        <strain evidence="3 4">MBLA0078</strain>
    </source>
</reference>
<evidence type="ECO:0000259" key="2">
    <source>
        <dbReference type="Pfam" id="PF23981"/>
    </source>
</evidence>
<keyword evidence="1" id="KW-0472">Membrane</keyword>
<protein>
    <recommendedName>
        <fullName evidence="2">DUF7305 domain-containing protein</fullName>
    </recommendedName>
</protein>
<evidence type="ECO:0000313" key="4">
    <source>
        <dbReference type="Proteomes" id="UP000443423"/>
    </source>
</evidence>
<dbReference type="EMBL" id="WKJQ01000002">
    <property type="protein sequence ID" value="MRW98036.1"/>
    <property type="molecule type" value="Genomic_DNA"/>
</dbReference>
<feature type="transmembrane region" description="Helical" evidence="1">
    <location>
        <begin position="37"/>
        <end position="62"/>
    </location>
</feature>
<keyword evidence="1" id="KW-1133">Transmembrane helix</keyword>
<dbReference type="InterPro" id="IPR055713">
    <property type="entry name" value="DUF7289"/>
</dbReference>
<dbReference type="AlphaFoldDB" id="A0A6A8GE02"/>
<dbReference type="InterPro" id="IPR055729">
    <property type="entry name" value="DUF7305"/>
</dbReference>
<accession>A0A6A8GE02</accession>
<organism evidence="3 4">
    <name type="scientific">Haloferax marinum</name>
    <dbReference type="NCBI Taxonomy" id="2666143"/>
    <lineage>
        <taxon>Archaea</taxon>
        <taxon>Methanobacteriati</taxon>
        <taxon>Methanobacteriota</taxon>
        <taxon>Stenosarchaea group</taxon>
        <taxon>Halobacteria</taxon>
        <taxon>Halobacteriales</taxon>
        <taxon>Haloferacaceae</taxon>
        <taxon>Haloferax</taxon>
    </lineage>
</organism>
<proteinExistence type="predicted"/>
<gene>
    <name evidence="3" type="ORF">GJR99_15830</name>
</gene>
<evidence type="ECO:0000256" key="1">
    <source>
        <dbReference type="SAM" id="Phobius"/>
    </source>
</evidence>
<evidence type="ECO:0000313" key="3">
    <source>
        <dbReference type="EMBL" id="MRW98036.1"/>
    </source>
</evidence>
<feature type="domain" description="DUF7305" evidence="2">
    <location>
        <begin position="369"/>
        <end position="580"/>
    </location>
</feature>
<comment type="caution">
    <text evidence="3">The sequence shown here is derived from an EMBL/GenBank/DDBJ whole genome shotgun (WGS) entry which is preliminary data.</text>
</comment>
<dbReference type="Pfam" id="PF23960">
    <property type="entry name" value="DUF7289"/>
    <property type="match status" value="1"/>
</dbReference>
<dbReference type="OrthoDB" id="148042at2157"/>
<dbReference type="RefSeq" id="WP_151114028.1">
    <property type="nucleotide sequence ID" value="NZ_WKJQ01000002.1"/>
</dbReference>
<sequence>MSPWRGGGAGRRKPKSNPRVPWLYAVVRDTTAQSEGLAVVLMLSMVLLGTLTVLVVGGAAIGDSRQNVQISKAEHAMRQLDVGTSSVVFDNADRSSVELGVAAGDGQLRTTDDGWIRVEIQDADTDFASENRSRTFQLGTASYQNGDTTVAYQGGGVWRSDGNATTMVARPEFHYRNGTLTIPVVNITESNSLYEDVEVVETASFERWYPNATDGRPHKLENSKVVVTVQSEYYEAWGQYFEDETDGIVTYDHAQQTVSVKFLALPSTFSIQNGIVATSGTGSLTLAGTGAYTDSYDSTTPGGYAVSRGENGDIAAVGDVTLKGNSSVWGDVYAGGTVTMTGGPTLNGDANVINETRDYDPSGSYTHNGNVAEIEGVATIEPIDGYVRQQVEAIRVSNDNVGHPQIDNGTHRLVLTSGDSGAIEAGSYYLTDLTLSGSKLTLDTTGGDITLAVRDYVYMEKSKGKLAEMDVYGPGNVTILILGESSNPNGYDFQMTQGTSVSVPNDESPRLRIYGTSSFDAQIKGDSSPINVYFVGLIYAPAGTDGTGSVNIRQAEVFGGIVTGSLYVDQYGAVHYDEALGMIDLPRSPTVSRLEYLHVGHHQVAIRET</sequence>
<dbReference type="Proteomes" id="UP000443423">
    <property type="component" value="Unassembled WGS sequence"/>
</dbReference>